<proteinExistence type="predicted"/>
<evidence type="ECO:0000313" key="1">
    <source>
        <dbReference type="EMBL" id="JAW15097.1"/>
    </source>
</evidence>
<reference evidence="1" key="1">
    <citation type="journal article" date="2018" name="PLoS Negl. Trop. Dis.">
        <title>An insight into the salivary gland and fat body transcriptome of Panstrongylus lignarius (Hemiptera: Heteroptera), the main vector of Chagas disease in Peru.</title>
        <authorList>
            <person name="Nevoa J.C."/>
            <person name="Mendes M.T."/>
            <person name="da Silva M.V."/>
            <person name="Soares S.C."/>
            <person name="Oliveira C.J.F."/>
            <person name="Ribeiro J.M.C."/>
        </authorList>
    </citation>
    <scope>NUCLEOTIDE SEQUENCE</scope>
</reference>
<protein>
    <submittedName>
        <fullName evidence="1">Uncharacterized protein</fullName>
    </submittedName>
</protein>
<accession>A0A224XRG8</accession>
<sequence length="92" mass="9940">MALKLSVLLIASPNPGVSTTVRRNFTPLSSISTVDASNSTVFVVLSTASATFLFGYKSVRNRLLTKVDLPRPDSPTTINVNSNPFFTDFLCT</sequence>
<dbReference type="EMBL" id="GFTR01001329">
    <property type="protein sequence ID" value="JAW15097.1"/>
    <property type="molecule type" value="Transcribed_RNA"/>
</dbReference>
<dbReference type="AlphaFoldDB" id="A0A224XRG8"/>
<name>A0A224XRG8_9HEMI</name>
<organism evidence="1">
    <name type="scientific">Panstrongylus lignarius</name>
    <dbReference type="NCBI Taxonomy" id="156445"/>
    <lineage>
        <taxon>Eukaryota</taxon>
        <taxon>Metazoa</taxon>
        <taxon>Ecdysozoa</taxon>
        <taxon>Arthropoda</taxon>
        <taxon>Hexapoda</taxon>
        <taxon>Insecta</taxon>
        <taxon>Pterygota</taxon>
        <taxon>Neoptera</taxon>
        <taxon>Paraneoptera</taxon>
        <taxon>Hemiptera</taxon>
        <taxon>Heteroptera</taxon>
        <taxon>Panheteroptera</taxon>
        <taxon>Cimicomorpha</taxon>
        <taxon>Reduviidae</taxon>
        <taxon>Triatominae</taxon>
        <taxon>Panstrongylus</taxon>
    </lineage>
</organism>